<dbReference type="InterPro" id="IPR008922">
    <property type="entry name" value="Di-copper_centre_dom_sf"/>
</dbReference>
<dbReference type="Proteomes" id="UP000789901">
    <property type="component" value="Unassembled WGS sequence"/>
</dbReference>
<sequence>MTSGPIIVEPFTDLYPRFDIWDFYANEPYKPQFDLFIQSFDRSMNVPHMRSRGHPAPLEIVGLARFASFETTHDAFHIIFGDPKGHIVYSISIIFPDNWMQQNVARNGTYTEEINTVLNENTDLTPFRKTKTEFWKSIDILYIENLVIHILK</sequence>
<keyword evidence="2" id="KW-1185">Reference proteome</keyword>
<protein>
    <submittedName>
        <fullName evidence="1">33241_t:CDS:1</fullName>
    </submittedName>
</protein>
<evidence type="ECO:0000313" key="2">
    <source>
        <dbReference type="Proteomes" id="UP000789901"/>
    </source>
</evidence>
<organism evidence="1 2">
    <name type="scientific">Gigaspora margarita</name>
    <dbReference type="NCBI Taxonomy" id="4874"/>
    <lineage>
        <taxon>Eukaryota</taxon>
        <taxon>Fungi</taxon>
        <taxon>Fungi incertae sedis</taxon>
        <taxon>Mucoromycota</taxon>
        <taxon>Glomeromycotina</taxon>
        <taxon>Glomeromycetes</taxon>
        <taxon>Diversisporales</taxon>
        <taxon>Gigasporaceae</taxon>
        <taxon>Gigaspora</taxon>
    </lineage>
</organism>
<evidence type="ECO:0000313" key="1">
    <source>
        <dbReference type="EMBL" id="CAG8659976.1"/>
    </source>
</evidence>
<name>A0ABN7UU39_GIGMA</name>
<dbReference type="Gene3D" id="1.10.1280.10">
    <property type="entry name" value="Di-copper center containing domain from catechol oxidase"/>
    <property type="match status" value="1"/>
</dbReference>
<reference evidence="1 2" key="1">
    <citation type="submission" date="2021-06" db="EMBL/GenBank/DDBJ databases">
        <authorList>
            <person name="Kallberg Y."/>
            <person name="Tangrot J."/>
            <person name="Rosling A."/>
        </authorList>
    </citation>
    <scope>NUCLEOTIDE SEQUENCE [LARGE SCALE GENOMIC DNA]</scope>
    <source>
        <strain evidence="1 2">120-4 pot B 10/14</strain>
    </source>
</reference>
<dbReference type="EMBL" id="CAJVQB010005371">
    <property type="protein sequence ID" value="CAG8659976.1"/>
    <property type="molecule type" value="Genomic_DNA"/>
</dbReference>
<comment type="caution">
    <text evidence="1">The sequence shown here is derived from an EMBL/GenBank/DDBJ whole genome shotgun (WGS) entry which is preliminary data.</text>
</comment>
<proteinExistence type="predicted"/>
<gene>
    <name evidence="1" type="ORF">GMARGA_LOCUS9830</name>
</gene>
<accession>A0ABN7UU39</accession>